<name>A0A835DKA0_TETSI</name>
<evidence type="ECO:0000313" key="4">
    <source>
        <dbReference type="Proteomes" id="UP000655225"/>
    </source>
</evidence>
<dbReference type="PROSITE" id="PS51388">
    <property type="entry name" value="GED"/>
    <property type="match status" value="1"/>
</dbReference>
<feature type="domain" description="GED" evidence="2">
    <location>
        <begin position="99"/>
        <end position="190"/>
    </location>
</feature>
<dbReference type="AlphaFoldDB" id="A0A835DKA0"/>
<accession>A0A835DKA0</accession>
<dbReference type="OrthoDB" id="5061070at2759"/>
<dbReference type="PANTHER" id="PTHR11566:SF84">
    <property type="entry name" value="DYNAMIN-RELATED PROTEIN 3A-LIKE"/>
    <property type="match status" value="1"/>
</dbReference>
<dbReference type="PANTHER" id="PTHR11566">
    <property type="entry name" value="DYNAMIN"/>
    <property type="match status" value="1"/>
</dbReference>
<dbReference type="GO" id="GO:0016020">
    <property type="term" value="C:membrane"/>
    <property type="evidence" value="ECO:0007669"/>
    <property type="project" value="TreeGrafter"/>
</dbReference>
<dbReference type="GO" id="GO:0003924">
    <property type="term" value="F:GTPase activity"/>
    <property type="evidence" value="ECO:0007669"/>
    <property type="project" value="InterPro"/>
</dbReference>
<gene>
    <name evidence="3" type="ORF">HHK36_006425</name>
</gene>
<evidence type="ECO:0000256" key="1">
    <source>
        <dbReference type="SAM" id="MobiDB-lite"/>
    </source>
</evidence>
<dbReference type="GO" id="GO:0005737">
    <property type="term" value="C:cytoplasm"/>
    <property type="evidence" value="ECO:0007669"/>
    <property type="project" value="TreeGrafter"/>
</dbReference>
<feature type="compositionally biased region" description="Low complexity" evidence="1">
    <location>
        <begin position="189"/>
        <end position="198"/>
    </location>
</feature>
<dbReference type="OMA" id="TWRISSI"/>
<proteinExistence type="predicted"/>
<dbReference type="InterPro" id="IPR022812">
    <property type="entry name" value="Dynamin"/>
</dbReference>
<reference evidence="3 4" key="1">
    <citation type="submission" date="2020-04" db="EMBL/GenBank/DDBJ databases">
        <title>Plant Genome Project.</title>
        <authorList>
            <person name="Zhang R.-G."/>
        </authorList>
    </citation>
    <scope>NUCLEOTIDE SEQUENCE [LARGE SCALE GENOMIC DNA]</scope>
    <source>
        <strain evidence="3">YNK0</strain>
        <tissue evidence="3">Leaf</tissue>
    </source>
</reference>
<feature type="region of interest" description="Disordered" evidence="1">
    <location>
        <begin position="189"/>
        <end position="247"/>
    </location>
</feature>
<evidence type="ECO:0000259" key="2">
    <source>
        <dbReference type="PROSITE" id="PS51388"/>
    </source>
</evidence>
<dbReference type="GO" id="GO:0008017">
    <property type="term" value="F:microtubule binding"/>
    <property type="evidence" value="ECO:0007669"/>
    <property type="project" value="TreeGrafter"/>
</dbReference>
<dbReference type="Gene3D" id="1.20.120.1240">
    <property type="entry name" value="Dynamin, middle domain"/>
    <property type="match status" value="1"/>
</dbReference>
<protein>
    <recommendedName>
        <fullName evidence="2">GED domain-containing protein</fullName>
    </recommendedName>
</protein>
<evidence type="ECO:0000313" key="3">
    <source>
        <dbReference type="EMBL" id="KAF8407298.1"/>
    </source>
</evidence>
<dbReference type="SMART" id="SM00302">
    <property type="entry name" value="GED"/>
    <property type="match status" value="1"/>
</dbReference>
<feature type="compositionally biased region" description="Polar residues" evidence="1">
    <location>
        <begin position="199"/>
        <end position="231"/>
    </location>
</feature>
<dbReference type="Proteomes" id="UP000655225">
    <property type="component" value="Unassembled WGS sequence"/>
</dbReference>
<dbReference type="InterPro" id="IPR020850">
    <property type="entry name" value="GED_dom"/>
</dbReference>
<comment type="caution">
    <text evidence="3">The sequence shown here is derived from an EMBL/GenBank/DDBJ whole genome shotgun (WGS) entry which is preliminary data.</text>
</comment>
<dbReference type="InterPro" id="IPR003130">
    <property type="entry name" value="GED"/>
</dbReference>
<organism evidence="3 4">
    <name type="scientific">Tetracentron sinense</name>
    <name type="common">Spur-leaf</name>
    <dbReference type="NCBI Taxonomy" id="13715"/>
    <lineage>
        <taxon>Eukaryota</taxon>
        <taxon>Viridiplantae</taxon>
        <taxon>Streptophyta</taxon>
        <taxon>Embryophyta</taxon>
        <taxon>Tracheophyta</taxon>
        <taxon>Spermatophyta</taxon>
        <taxon>Magnoliopsida</taxon>
        <taxon>Trochodendrales</taxon>
        <taxon>Trochodendraceae</taxon>
        <taxon>Tetracentron</taxon>
    </lineage>
</organism>
<sequence length="267" mass="30132">MVMETVAAMKNKPSSRGWDRTFSTGNCYFVGNSSSRTWRISSIFGGSESRVPSGERSGSKSYSETIHDIKHTPSVIQLREPTSLLRPSETQTEHETVEIIVTKLLLSSYYDIVRKNIQDLVPKAIMHFLVNHTKRDLLTTFIQKLYRENLFEEMLQERDEVAVKRKRTQEMFHVLKQAVQTLEEVESEVSSRNSSLSSGTDTATSFSRIPGISSHSVSNGIRSSYTSSSKNPRSRRLFYSGEQPSSISSNGEFQFLGGEFGYSTLET</sequence>
<dbReference type="EMBL" id="JABCRI010000004">
    <property type="protein sequence ID" value="KAF8407298.1"/>
    <property type="molecule type" value="Genomic_DNA"/>
</dbReference>
<dbReference type="Pfam" id="PF02212">
    <property type="entry name" value="GED"/>
    <property type="match status" value="1"/>
</dbReference>
<dbReference type="GO" id="GO:0005525">
    <property type="term" value="F:GTP binding"/>
    <property type="evidence" value="ECO:0007669"/>
    <property type="project" value="InterPro"/>
</dbReference>
<keyword evidence="4" id="KW-1185">Reference proteome</keyword>
<dbReference type="GO" id="GO:0005874">
    <property type="term" value="C:microtubule"/>
    <property type="evidence" value="ECO:0007669"/>
    <property type="project" value="TreeGrafter"/>
</dbReference>